<keyword evidence="2" id="KW-0719">Serine esterase</keyword>
<dbReference type="PROSITE" id="PS00941">
    <property type="entry name" value="CARBOXYLESTERASE_B_2"/>
    <property type="match status" value="1"/>
</dbReference>
<evidence type="ECO:0000256" key="4">
    <source>
        <dbReference type="RuleBase" id="RU361235"/>
    </source>
</evidence>
<dbReference type="InterPro" id="IPR019819">
    <property type="entry name" value="Carboxylesterase_B_CS"/>
</dbReference>
<dbReference type="InterPro" id="IPR029058">
    <property type="entry name" value="AB_hydrolase_fold"/>
</dbReference>
<dbReference type="InterPro" id="IPR050309">
    <property type="entry name" value="Type-B_Carboxylest/Lipase"/>
</dbReference>
<dbReference type="Pfam" id="PF00135">
    <property type="entry name" value="COesterase"/>
    <property type="match status" value="1"/>
</dbReference>
<keyword evidence="3 4" id="KW-0378">Hydrolase</keyword>
<evidence type="ECO:0000313" key="6">
    <source>
        <dbReference type="Proteomes" id="UP000887575"/>
    </source>
</evidence>
<evidence type="ECO:0000259" key="5">
    <source>
        <dbReference type="Pfam" id="PF00135"/>
    </source>
</evidence>
<proteinExistence type="inferred from homology"/>
<dbReference type="WBParaSite" id="MBELARI_LOCUS19704">
    <property type="protein sequence ID" value="MBELARI_LOCUS19704"/>
    <property type="gene ID" value="MBELARI_LOCUS19704"/>
</dbReference>
<reference evidence="7" key="1">
    <citation type="submission" date="2024-02" db="UniProtKB">
        <authorList>
            <consortium name="WormBaseParasite"/>
        </authorList>
    </citation>
    <scope>IDENTIFICATION</scope>
</reference>
<dbReference type="AlphaFoldDB" id="A0AAF3EZT6"/>
<dbReference type="InterPro" id="IPR019826">
    <property type="entry name" value="Carboxylesterase_B_AS"/>
</dbReference>
<evidence type="ECO:0000256" key="1">
    <source>
        <dbReference type="ARBA" id="ARBA00005964"/>
    </source>
</evidence>
<dbReference type="Gene3D" id="3.40.50.1820">
    <property type="entry name" value="alpha/beta hydrolase"/>
    <property type="match status" value="1"/>
</dbReference>
<accession>A0AAF3EZT6</accession>
<dbReference type="SUPFAM" id="SSF53474">
    <property type="entry name" value="alpha/beta-Hydrolases"/>
    <property type="match status" value="1"/>
</dbReference>
<dbReference type="GO" id="GO:0052689">
    <property type="term" value="F:carboxylic ester hydrolase activity"/>
    <property type="evidence" value="ECO:0007669"/>
    <property type="project" value="UniProtKB-KW"/>
</dbReference>
<evidence type="ECO:0000256" key="2">
    <source>
        <dbReference type="ARBA" id="ARBA00022487"/>
    </source>
</evidence>
<dbReference type="InterPro" id="IPR002018">
    <property type="entry name" value="CarbesteraseB"/>
</dbReference>
<name>A0AAF3EZT6_9BILA</name>
<feature type="domain" description="Carboxylesterase type B" evidence="5">
    <location>
        <begin position="12"/>
        <end position="507"/>
    </location>
</feature>
<dbReference type="Proteomes" id="UP000887575">
    <property type="component" value="Unassembled WGS sequence"/>
</dbReference>
<sequence>MGSVGGFHVNYGNNLSSLWYGEADVFMGIPFAEPPVGEKRFQMPVPIMEYPNRRVNATKFKAACVQPDMSACSVQSEDCLYLNVITPNANAVHKYPVMVWIHGGSFTGGCAAQFPVKGIVRNLVSRGVVVVTIQYRLNIPGFFTTSTDEFPANRGMLDQVEALRWVQNNIDYFGGNPYSVTIFGQSAGSISVSAHTYSPLSQGLFQQGIMESGALFTSLEGSLGTLNMSQDRAFQLCNFTDQQWNNGDFADLKSCMEKTEPSAWVNMDKGTLFGWRLLLDKCYLPDTPEKLNKKRPMIPMIIGNMRDEFASTWYYQMSEEGIPFEYFSANFVKLVFDAWGTIYGDRIDDVWNIVKKSYVAKGTNDSDAAAWWIDSCTFFTAASFAQFAVQDAIMYSAAGNKEIYLYEQTYGSRISHSEQADEVTKKLGGYRPVPHSTELPYVFMYDGVWESAISQNRTQPFDFELADWYGKMWTNFAQYGRPTLTEEWKSVESPSNLWHFNIENPEMNGMKMLKGYRDIDLIVFTNAISKLIETSPPTFDREKLQKAKESLMRLKV</sequence>
<dbReference type="PROSITE" id="PS00122">
    <property type="entry name" value="CARBOXYLESTERASE_B_1"/>
    <property type="match status" value="1"/>
</dbReference>
<evidence type="ECO:0000313" key="7">
    <source>
        <dbReference type="WBParaSite" id="MBELARI_LOCUS19704"/>
    </source>
</evidence>
<keyword evidence="6" id="KW-1185">Reference proteome</keyword>
<organism evidence="6 7">
    <name type="scientific">Mesorhabditis belari</name>
    <dbReference type="NCBI Taxonomy" id="2138241"/>
    <lineage>
        <taxon>Eukaryota</taxon>
        <taxon>Metazoa</taxon>
        <taxon>Ecdysozoa</taxon>
        <taxon>Nematoda</taxon>
        <taxon>Chromadorea</taxon>
        <taxon>Rhabditida</taxon>
        <taxon>Rhabditina</taxon>
        <taxon>Rhabditomorpha</taxon>
        <taxon>Rhabditoidea</taxon>
        <taxon>Rhabditidae</taxon>
        <taxon>Mesorhabditinae</taxon>
        <taxon>Mesorhabditis</taxon>
    </lineage>
</organism>
<dbReference type="PANTHER" id="PTHR11559">
    <property type="entry name" value="CARBOXYLESTERASE"/>
    <property type="match status" value="1"/>
</dbReference>
<comment type="similarity">
    <text evidence="1 4">Belongs to the type-B carboxylesterase/lipase family.</text>
</comment>
<protein>
    <recommendedName>
        <fullName evidence="4">Carboxylic ester hydrolase</fullName>
        <ecNumber evidence="4">3.1.1.-</ecNumber>
    </recommendedName>
</protein>
<dbReference type="EC" id="3.1.1.-" evidence="4"/>
<evidence type="ECO:0000256" key="3">
    <source>
        <dbReference type="ARBA" id="ARBA00022801"/>
    </source>
</evidence>